<feature type="chain" id="PRO_5011995747" description="DUF3332 domain-containing protein" evidence="2">
    <location>
        <begin position="22"/>
        <end position="192"/>
    </location>
</feature>
<evidence type="ECO:0008006" key="5">
    <source>
        <dbReference type="Google" id="ProtNLM"/>
    </source>
</evidence>
<organism evidence="3 4">
    <name type="scientific">Salinimicrobium sediminis</name>
    <dbReference type="NCBI Taxonomy" id="1343891"/>
    <lineage>
        <taxon>Bacteria</taxon>
        <taxon>Pseudomonadati</taxon>
        <taxon>Bacteroidota</taxon>
        <taxon>Flavobacteriia</taxon>
        <taxon>Flavobacteriales</taxon>
        <taxon>Flavobacteriaceae</taxon>
        <taxon>Salinimicrobium</taxon>
    </lineage>
</organism>
<gene>
    <name evidence="3" type="ORF">SAMN06296241_0581</name>
</gene>
<dbReference type="Proteomes" id="UP000219193">
    <property type="component" value="Unassembled WGS sequence"/>
</dbReference>
<keyword evidence="4" id="KW-1185">Reference proteome</keyword>
<dbReference type="Pfam" id="PF11810">
    <property type="entry name" value="DUF3332"/>
    <property type="match status" value="1"/>
</dbReference>
<dbReference type="EMBL" id="OCMF01000001">
    <property type="protein sequence ID" value="SOC79061.1"/>
    <property type="molecule type" value="Genomic_DNA"/>
</dbReference>
<proteinExistence type="predicted"/>
<reference evidence="4" key="1">
    <citation type="submission" date="2017-09" db="EMBL/GenBank/DDBJ databases">
        <authorList>
            <person name="Varghese N."/>
            <person name="Submissions S."/>
        </authorList>
    </citation>
    <scope>NUCLEOTIDE SEQUENCE [LARGE SCALE GENOMIC DNA]</scope>
    <source>
        <strain evidence="4">CGMCC 1.12641</strain>
    </source>
</reference>
<evidence type="ECO:0000256" key="2">
    <source>
        <dbReference type="SAM" id="SignalP"/>
    </source>
</evidence>
<name>A0A285X115_9FLAO</name>
<dbReference type="InterPro" id="IPR021768">
    <property type="entry name" value="DUF3332"/>
</dbReference>
<keyword evidence="1" id="KW-1133">Transmembrane helix</keyword>
<evidence type="ECO:0000313" key="3">
    <source>
        <dbReference type="EMBL" id="SOC79061.1"/>
    </source>
</evidence>
<dbReference type="OrthoDB" id="9814441at2"/>
<accession>A0A285X115</accession>
<dbReference type="RefSeq" id="WP_097054832.1">
    <property type="nucleotide sequence ID" value="NZ_OCMF01000001.1"/>
</dbReference>
<feature type="transmembrane region" description="Helical" evidence="1">
    <location>
        <begin position="45"/>
        <end position="70"/>
    </location>
</feature>
<feature type="signal peptide" evidence="2">
    <location>
        <begin position="1"/>
        <end position="21"/>
    </location>
</feature>
<keyword evidence="1" id="KW-0812">Transmembrane</keyword>
<keyword evidence="2" id="KW-0732">Signal</keyword>
<sequence length="192" mass="21618">MRKLLLCSVMSLAFLSTSCLGSFNAWNGLRDWNENASDNKFVNNAIFWGLNIIPIYPLFYAGDVLIFNLVEFWSGSNPIAMNEGEVEKQLIEKDGVKYEMIATKNEIKIKVLSGEREGNELKMVFDPSDSSWNAVKDGEKIKLSSYEEGFYIVYLPDGEEVRINSDVSKEEGLAVLNGKIALYEECMLASTK</sequence>
<protein>
    <recommendedName>
        <fullName evidence="5">DUF3332 domain-containing protein</fullName>
    </recommendedName>
</protein>
<evidence type="ECO:0000313" key="4">
    <source>
        <dbReference type="Proteomes" id="UP000219193"/>
    </source>
</evidence>
<evidence type="ECO:0000256" key="1">
    <source>
        <dbReference type="SAM" id="Phobius"/>
    </source>
</evidence>
<dbReference type="AlphaFoldDB" id="A0A285X115"/>
<keyword evidence="1" id="KW-0472">Membrane</keyword>
<dbReference type="PROSITE" id="PS51257">
    <property type="entry name" value="PROKAR_LIPOPROTEIN"/>
    <property type="match status" value="1"/>
</dbReference>